<dbReference type="PANTHER" id="PTHR30386">
    <property type="entry name" value="MEMBRANE FUSION SUBUNIT OF EMRAB-TOLC MULTIDRUG EFFLUX PUMP"/>
    <property type="match status" value="1"/>
</dbReference>
<comment type="subcellular location">
    <subcellularLocation>
        <location evidence="1">Membrane</location>
        <topology evidence="1">Single-pass membrane protein</topology>
    </subcellularLocation>
</comment>
<name>A0A6M1TAY1_9BACT</name>
<gene>
    <name evidence="9" type="ORF">G3569_03920</name>
</gene>
<evidence type="ECO:0000259" key="8">
    <source>
        <dbReference type="Pfam" id="PF26002"/>
    </source>
</evidence>
<dbReference type="PRINTS" id="PR01490">
    <property type="entry name" value="RTXTOXIND"/>
</dbReference>
<keyword evidence="10" id="KW-1185">Reference proteome</keyword>
<keyword evidence="2 7" id="KW-0812">Transmembrane</keyword>
<evidence type="ECO:0000256" key="6">
    <source>
        <dbReference type="SAM" id="MobiDB-lite"/>
    </source>
</evidence>
<keyword evidence="3 7" id="KW-1133">Transmembrane helix</keyword>
<evidence type="ECO:0000256" key="7">
    <source>
        <dbReference type="SAM" id="Phobius"/>
    </source>
</evidence>
<dbReference type="RefSeq" id="WP_165266289.1">
    <property type="nucleotide sequence ID" value="NZ_JAALLS010000003.1"/>
</dbReference>
<evidence type="ECO:0000256" key="3">
    <source>
        <dbReference type="ARBA" id="ARBA00022989"/>
    </source>
</evidence>
<keyword evidence="4 7" id="KW-0472">Membrane</keyword>
<proteinExistence type="predicted"/>
<dbReference type="EMBL" id="JAALLS010000003">
    <property type="protein sequence ID" value="NGP87492.1"/>
    <property type="molecule type" value="Genomic_DNA"/>
</dbReference>
<protein>
    <submittedName>
        <fullName evidence="9">HlyD family efflux transporter periplasmic adaptor subunit</fullName>
    </submittedName>
</protein>
<evidence type="ECO:0000256" key="1">
    <source>
        <dbReference type="ARBA" id="ARBA00004167"/>
    </source>
</evidence>
<feature type="domain" description="AprE-like beta-barrel" evidence="8">
    <location>
        <begin position="352"/>
        <end position="432"/>
    </location>
</feature>
<evidence type="ECO:0000256" key="4">
    <source>
        <dbReference type="ARBA" id="ARBA00023136"/>
    </source>
</evidence>
<feature type="compositionally biased region" description="Polar residues" evidence="6">
    <location>
        <begin position="1"/>
        <end position="10"/>
    </location>
</feature>
<evidence type="ECO:0000256" key="2">
    <source>
        <dbReference type="ARBA" id="ARBA00022692"/>
    </source>
</evidence>
<reference evidence="9 10" key="1">
    <citation type="submission" date="2020-02" db="EMBL/GenBank/DDBJ databases">
        <title>Aliifodinibius halophilus 2W32, complete genome.</title>
        <authorList>
            <person name="Li Y."/>
            <person name="Wu S."/>
        </authorList>
    </citation>
    <scope>NUCLEOTIDE SEQUENCE [LARGE SCALE GENOMIC DNA]</scope>
    <source>
        <strain evidence="9 10">2W32</strain>
    </source>
</reference>
<feature type="transmembrane region" description="Helical" evidence="7">
    <location>
        <begin position="47"/>
        <end position="70"/>
    </location>
</feature>
<dbReference type="InterPro" id="IPR058982">
    <property type="entry name" value="Beta-barrel_AprE"/>
</dbReference>
<dbReference type="Proteomes" id="UP000479132">
    <property type="component" value="Unassembled WGS sequence"/>
</dbReference>
<feature type="coiled-coil region" evidence="5">
    <location>
        <begin position="191"/>
        <end position="225"/>
    </location>
</feature>
<evidence type="ECO:0000313" key="10">
    <source>
        <dbReference type="Proteomes" id="UP000479132"/>
    </source>
</evidence>
<dbReference type="Pfam" id="PF26002">
    <property type="entry name" value="Beta-barrel_AprE"/>
    <property type="match status" value="1"/>
</dbReference>
<evidence type="ECO:0000256" key="5">
    <source>
        <dbReference type="SAM" id="Coils"/>
    </source>
</evidence>
<dbReference type="InterPro" id="IPR050739">
    <property type="entry name" value="MFP"/>
</dbReference>
<feature type="coiled-coil region" evidence="5">
    <location>
        <begin position="271"/>
        <end position="309"/>
    </location>
</feature>
<accession>A0A6M1TAY1</accession>
<feature type="region of interest" description="Disordered" evidence="6">
    <location>
        <begin position="1"/>
        <end position="31"/>
    </location>
</feature>
<dbReference type="GO" id="GO:0016020">
    <property type="term" value="C:membrane"/>
    <property type="evidence" value="ECO:0007669"/>
    <property type="project" value="UniProtKB-SubCell"/>
</dbReference>
<keyword evidence="5" id="KW-0175">Coiled coil</keyword>
<dbReference type="AlphaFoldDB" id="A0A6M1TAY1"/>
<dbReference type="Gene3D" id="2.40.30.170">
    <property type="match status" value="1"/>
</dbReference>
<comment type="caution">
    <text evidence="9">The sequence shown here is derived from an EMBL/GenBank/DDBJ whole genome shotgun (WGS) entry which is preliminary data.</text>
</comment>
<sequence length="450" mass="51319">MDEYSSQNGTEQEEALAAPEPKQNNSSHELEVRSNEVQEIIGRPPHWLVRGGIAAFIGVLAMVFIVAAVIQYPEVIEAPLKVTALNAPKPMESKVNGKLVKLLSPNGADVEQGTIIAWLESTAHHQEVLDLSKNLEKIDRWFNEEEYNKIQALEMEQFTNLGGLQTQYQSFYKVYNEFITFLPGGLYRQKRAMLQQEIAYKNQLLESLKEQKEVKKVDRELAKKKYDIQKKLREKELSAPLELATAKSKMAASQLPLLQTETAIINNRASLVGKKQQLIELNKQLDRQKADFRQALHTLQNAIKDWKQKYLLQAPVSGKLVYAGVFQENQTIKSGERIAYVRPENTHFFGELVISQRSYGKIQEGQEVLVRFSGFPSKEFGSVSGKVDYLSEFPVKDSLFVAKVTFPNGFTTNYDRQLNPTNGMQGRAEIITQDMRFIERIYNNLTKELR</sequence>
<organism evidence="9 10">
    <name type="scientific">Fodinibius halophilus</name>
    <dbReference type="NCBI Taxonomy" id="1736908"/>
    <lineage>
        <taxon>Bacteria</taxon>
        <taxon>Pseudomonadati</taxon>
        <taxon>Balneolota</taxon>
        <taxon>Balneolia</taxon>
        <taxon>Balneolales</taxon>
        <taxon>Balneolaceae</taxon>
        <taxon>Fodinibius</taxon>
    </lineage>
</organism>
<dbReference type="PANTHER" id="PTHR30386:SF26">
    <property type="entry name" value="TRANSPORT PROTEIN COMB"/>
    <property type="match status" value="1"/>
</dbReference>
<evidence type="ECO:0000313" key="9">
    <source>
        <dbReference type="EMBL" id="NGP87492.1"/>
    </source>
</evidence>